<evidence type="ECO:0000313" key="2">
    <source>
        <dbReference type="EMBL" id="CAH1413867.1"/>
    </source>
</evidence>
<reference evidence="2 3" key="1">
    <citation type="submission" date="2022-01" db="EMBL/GenBank/DDBJ databases">
        <authorList>
            <person name="Xiong W."/>
            <person name="Schranz E."/>
        </authorList>
    </citation>
    <scope>NUCLEOTIDE SEQUENCE [LARGE SCALE GENOMIC DNA]</scope>
</reference>
<dbReference type="Proteomes" id="UP001157418">
    <property type="component" value="Unassembled WGS sequence"/>
</dbReference>
<feature type="region of interest" description="Disordered" evidence="1">
    <location>
        <begin position="95"/>
        <end position="119"/>
    </location>
</feature>
<organism evidence="2 3">
    <name type="scientific">Lactuca virosa</name>
    <dbReference type="NCBI Taxonomy" id="75947"/>
    <lineage>
        <taxon>Eukaryota</taxon>
        <taxon>Viridiplantae</taxon>
        <taxon>Streptophyta</taxon>
        <taxon>Embryophyta</taxon>
        <taxon>Tracheophyta</taxon>
        <taxon>Spermatophyta</taxon>
        <taxon>Magnoliopsida</taxon>
        <taxon>eudicotyledons</taxon>
        <taxon>Gunneridae</taxon>
        <taxon>Pentapetalae</taxon>
        <taxon>asterids</taxon>
        <taxon>campanulids</taxon>
        <taxon>Asterales</taxon>
        <taxon>Asteraceae</taxon>
        <taxon>Cichorioideae</taxon>
        <taxon>Cichorieae</taxon>
        <taxon>Lactucinae</taxon>
        <taxon>Lactuca</taxon>
    </lineage>
</organism>
<keyword evidence="3" id="KW-1185">Reference proteome</keyword>
<evidence type="ECO:0000256" key="1">
    <source>
        <dbReference type="SAM" id="MobiDB-lite"/>
    </source>
</evidence>
<evidence type="ECO:0000313" key="3">
    <source>
        <dbReference type="Proteomes" id="UP001157418"/>
    </source>
</evidence>
<comment type="caution">
    <text evidence="2">The sequence shown here is derived from an EMBL/GenBank/DDBJ whole genome shotgun (WGS) entry which is preliminary data.</text>
</comment>
<dbReference type="AlphaFoldDB" id="A0AAU9LJW4"/>
<sequence>MKDSLIAEILMLQTTTFVMSDPRNFEFVGSIPKVLMKRVLLDNAIIRAYRKLPSSGVRQIPESRDAPVTDFVGQILSEKLKPIFEKHKEIQNVTKSKAISQQGGEKEVNINNPYQTDPI</sequence>
<gene>
    <name evidence="2" type="ORF">LVIROSA_LOCUS1809</name>
</gene>
<dbReference type="EMBL" id="CAKMRJ010000001">
    <property type="protein sequence ID" value="CAH1413867.1"/>
    <property type="molecule type" value="Genomic_DNA"/>
</dbReference>
<proteinExistence type="predicted"/>
<name>A0AAU9LJW4_9ASTR</name>
<accession>A0AAU9LJW4</accession>
<protein>
    <submittedName>
        <fullName evidence="2">Uncharacterized protein</fullName>
    </submittedName>
</protein>